<gene>
    <name evidence="9" type="ORF">Dda_2760</name>
</gene>
<comment type="subcellular location">
    <subcellularLocation>
        <location evidence="1">Nucleus</location>
        <location evidence="1">Nucleolus</location>
    </subcellularLocation>
</comment>
<dbReference type="GO" id="GO:0034399">
    <property type="term" value="C:nuclear periphery"/>
    <property type="evidence" value="ECO:0007669"/>
    <property type="project" value="TreeGrafter"/>
</dbReference>
<evidence type="ECO:0000256" key="5">
    <source>
        <dbReference type="ARBA" id="ARBA00023242"/>
    </source>
</evidence>
<evidence type="ECO:0000256" key="1">
    <source>
        <dbReference type="ARBA" id="ARBA00004604"/>
    </source>
</evidence>
<comment type="similarity">
    <text evidence="2">Belongs to the EBP2 family.</text>
</comment>
<protein>
    <recommendedName>
        <fullName evidence="8">RFTS domain-containing protein</fullName>
    </recommendedName>
</protein>
<dbReference type="InterPro" id="IPR022702">
    <property type="entry name" value="Cytosine_MeTrfase1_RFD"/>
</dbReference>
<dbReference type="GO" id="GO:0030687">
    <property type="term" value="C:preribosome, large subunit precursor"/>
    <property type="evidence" value="ECO:0007669"/>
    <property type="project" value="TreeGrafter"/>
</dbReference>
<evidence type="ECO:0000256" key="3">
    <source>
        <dbReference type="ARBA" id="ARBA00022517"/>
    </source>
</evidence>
<feature type="compositionally biased region" description="Acidic residues" evidence="7">
    <location>
        <begin position="860"/>
        <end position="879"/>
    </location>
</feature>
<comment type="caution">
    <text evidence="9">The sequence shown here is derived from an EMBL/GenBank/DDBJ whole genome shotgun (WGS) entry which is preliminary data.</text>
</comment>
<dbReference type="PANTHER" id="PTHR13028">
    <property type="entry name" value="RRNA PROCESSING PROTEIN EBNA1-BINDING PROTEIN-RELATED"/>
    <property type="match status" value="1"/>
</dbReference>
<proteinExistence type="inferred from homology"/>
<feature type="domain" description="RFTS" evidence="8">
    <location>
        <begin position="42"/>
        <end position="137"/>
    </location>
</feature>
<feature type="region of interest" description="Disordered" evidence="7">
    <location>
        <begin position="1109"/>
        <end position="1192"/>
    </location>
</feature>
<dbReference type="Proteomes" id="UP001221413">
    <property type="component" value="Unassembled WGS sequence"/>
</dbReference>
<organism evidence="9 10">
    <name type="scientific">Drechslerella dactyloides</name>
    <name type="common">Nematode-trapping fungus</name>
    <name type="synonym">Arthrobotrys dactyloides</name>
    <dbReference type="NCBI Taxonomy" id="74499"/>
    <lineage>
        <taxon>Eukaryota</taxon>
        <taxon>Fungi</taxon>
        <taxon>Dikarya</taxon>
        <taxon>Ascomycota</taxon>
        <taxon>Pezizomycotina</taxon>
        <taxon>Orbiliomycetes</taxon>
        <taxon>Orbiliales</taxon>
        <taxon>Orbiliaceae</taxon>
        <taxon>Drechslerella</taxon>
    </lineage>
</organism>
<feature type="compositionally biased region" description="Basic and acidic residues" evidence="7">
    <location>
        <begin position="418"/>
        <end position="435"/>
    </location>
</feature>
<feature type="region of interest" description="Disordered" evidence="7">
    <location>
        <begin position="380"/>
        <end position="511"/>
    </location>
</feature>
<accession>A0AAD6J4G7</accession>
<feature type="coiled-coil region" evidence="6">
    <location>
        <begin position="718"/>
        <end position="745"/>
    </location>
</feature>
<sequence length="1192" mass="132875">MLETHALKEQNPKIVHPDDWPTCDLYDAIVTSKKSSHKDGLIDLLDVLEKGPFHVKGRIRTIPDELQEFVRNQNLVNCDLLIANVRRWSIERLPDEKIIIWALGNAAWYGIHPAKSYQEIYDTMLQKAAIYNFIVDKYGSISAKGPRLRTTMEAVYTEMAENPVVGSVQDAEKLVRTHRRFVIAQLLEDTRYKRTPFWRYMLESYHDEIEEVQAVIDKVTKEIQNATNEKAERLSKSPQMRPAKAETSPPRRVTRNRSGTASSGASEAETSSKRKSRDHSTDEPGSRRRKTSAGDISGKSRKSTPPFKLGHKSRRSNRIVAASESPPALEAPGPSSQERVVLSGRATRNTRPSQHSPTFHTDSTLQTSFPSASTLTASTSIDIDIDPTPQALPTLPRQPPAEPPVAQPPPIPKPSIETLKEVIKDSIKDPQKPVEKVIAAPTTRTSRHAGSKGTAKAAPKTSSPPRKAASKAAPARIATGSSSTSRPSTRTQKNASSSDVVPLDENQPGYDDLRDQAISKLIQQHSMYQKISKTDSQPEYLKFMEFANETAEWRKQHGLKPVYIDVIYATGYYSDEITDESVIRRVPGTEYLVDTMEWDFDTAVELLQNVNRGTYIHELLQPVKEARRNARLRAGKAPRGRPRKVAAPEEIETSMSSLKISSVPPGVSIKGGASVDVSWECLGYDEKGQKCSFIIEDAASFEGARKASDHWRVCPLRKHATEETLAKKRDNIEQAQTVLRDQQVRDPWTNIDNLVNFLEGEANKSRSWFPAVDTMGKAKLRQILAAEKGKVPYLEKQKKLQKEARKRKRKLAEDEEEDDEMEVDDVAANGVEGDGDEEEWEDESESDEGRVIDTSKLDDSDSEDDSEDDDEEDDDDDEDVPVKGILKPSKPTPTAHQENGDEEDDEEDEEDDEDIPLSEISEDDHDPDADIIPRQKLTINNHPALLAARAAIALPITPSTPFSTHHTLTSASATSSTIADVHDDVARELAFYTQALDAARRGRDLLLAEGAPFTRPTDYFAEMVKSEEHMGRVKDKLKEEAARKQASTDAKRQRELKKFGKAVQVARLQERHKEKREMLDKISLLKRKRAGADLGDENEGDPFDIAIEKATKETRNSRTDRGAPNAKRQRKNEKFGFGGRKKFAKSGDAASSGDMSGFSAKGMKRNSFGGSGGGGKKKPAMRPGKSKRQARR</sequence>
<evidence type="ECO:0000313" key="9">
    <source>
        <dbReference type="EMBL" id="KAJ6261961.1"/>
    </source>
</evidence>
<feature type="compositionally biased region" description="Low complexity" evidence="7">
    <location>
        <begin position="321"/>
        <end position="336"/>
    </location>
</feature>
<feature type="compositionally biased region" description="Basic and acidic residues" evidence="7">
    <location>
        <begin position="1109"/>
        <end position="1121"/>
    </location>
</feature>
<feature type="compositionally biased region" description="Low complexity" evidence="7">
    <location>
        <begin position="258"/>
        <end position="269"/>
    </location>
</feature>
<feature type="compositionally biased region" description="Low complexity" evidence="7">
    <location>
        <begin position="454"/>
        <end position="491"/>
    </location>
</feature>
<feature type="compositionally biased region" description="Low complexity" evidence="7">
    <location>
        <begin position="1146"/>
        <end position="1160"/>
    </location>
</feature>
<dbReference type="GO" id="GO:0006364">
    <property type="term" value="P:rRNA processing"/>
    <property type="evidence" value="ECO:0007669"/>
    <property type="project" value="TreeGrafter"/>
</dbReference>
<feature type="compositionally biased region" description="Pro residues" evidence="7">
    <location>
        <begin position="396"/>
        <end position="413"/>
    </location>
</feature>
<dbReference type="GO" id="GO:0005730">
    <property type="term" value="C:nucleolus"/>
    <property type="evidence" value="ECO:0007669"/>
    <property type="project" value="UniProtKB-SubCell"/>
</dbReference>
<feature type="region of interest" description="Disordered" evidence="7">
    <location>
        <begin position="798"/>
        <end position="930"/>
    </location>
</feature>
<dbReference type="AlphaFoldDB" id="A0AAD6J4G7"/>
<evidence type="ECO:0000313" key="10">
    <source>
        <dbReference type="Proteomes" id="UP001221413"/>
    </source>
</evidence>
<keyword evidence="5" id="KW-0539">Nucleus</keyword>
<keyword evidence="4 6" id="KW-0175">Coiled coil</keyword>
<keyword evidence="3" id="KW-0690">Ribosome biogenesis</keyword>
<feature type="compositionally biased region" description="Basic and acidic residues" evidence="7">
    <location>
        <begin position="847"/>
        <end position="859"/>
    </location>
</feature>
<dbReference type="PANTHER" id="PTHR13028:SF0">
    <property type="entry name" value="RRNA-PROCESSING PROTEIN EBP2-RELATED"/>
    <property type="match status" value="1"/>
</dbReference>
<evidence type="ECO:0000259" key="8">
    <source>
        <dbReference type="Pfam" id="PF12047"/>
    </source>
</evidence>
<feature type="compositionally biased region" description="Polar residues" evidence="7">
    <location>
        <begin position="346"/>
        <end position="368"/>
    </location>
</feature>
<dbReference type="Pfam" id="PF12047">
    <property type="entry name" value="DNMT1-RFD"/>
    <property type="match status" value="1"/>
</dbReference>
<feature type="compositionally biased region" description="Basic residues" evidence="7">
    <location>
        <begin position="1175"/>
        <end position="1192"/>
    </location>
</feature>
<evidence type="ECO:0000256" key="6">
    <source>
        <dbReference type="SAM" id="Coils"/>
    </source>
</evidence>
<dbReference type="GO" id="GO:0042273">
    <property type="term" value="P:ribosomal large subunit biogenesis"/>
    <property type="evidence" value="ECO:0007669"/>
    <property type="project" value="TreeGrafter"/>
</dbReference>
<evidence type="ECO:0000256" key="4">
    <source>
        <dbReference type="ARBA" id="ARBA00023054"/>
    </source>
</evidence>
<feature type="region of interest" description="Disordered" evidence="7">
    <location>
        <begin position="228"/>
        <end position="368"/>
    </location>
</feature>
<feature type="compositionally biased region" description="Acidic residues" evidence="7">
    <location>
        <begin position="833"/>
        <end position="846"/>
    </location>
</feature>
<feature type="compositionally biased region" description="Acidic residues" evidence="7">
    <location>
        <begin position="813"/>
        <end position="825"/>
    </location>
</feature>
<keyword evidence="10" id="KW-1185">Reference proteome</keyword>
<dbReference type="EMBL" id="JAQGDS010000003">
    <property type="protein sequence ID" value="KAJ6261961.1"/>
    <property type="molecule type" value="Genomic_DNA"/>
</dbReference>
<dbReference type="Pfam" id="PF05890">
    <property type="entry name" value="Ebp2"/>
    <property type="match status" value="1"/>
</dbReference>
<reference evidence="9" key="1">
    <citation type="submission" date="2023-01" db="EMBL/GenBank/DDBJ databases">
        <title>The chitinases involved in constricting ring structure development in the nematode-trapping fungus Drechslerella dactyloides.</title>
        <authorList>
            <person name="Wang R."/>
            <person name="Zhang L."/>
            <person name="Tang P."/>
            <person name="Li S."/>
            <person name="Liang L."/>
        </authorList>
    </citation>
    <scope>NUCLEOTIDE SEQUENCE</scope>
    <source>
        <strain evidence="9">YMF1.00031</strain>
    </source>
</reference>
<evidence type="ECO:0000256" key="2">
    <source>
        <dbReference type="ARBA" id="ARBA00007336"/>
    </source>
</evidence>
<name>A0AAD6J4G7_DREDA</name>
<evidence type="ECO:0000256" key="7">
    <source>
        <dbReference type="SAM" id="MobiDB-lite"/>
    </source>
</evidence>
<feature type="compositionally biased region" description="Acidic residues" evidence="7">
    <location>
        <begin position="900"/>
        <end position="929"/>
    </location>
</feature>
<dbReference type="InterPro" id="IPR008610">
    <property type="entry name" value="Ebp2"/>
</dbReference>